<dbReference type="AlphaFoldDB" id="A0A9P4HHW9"/>
<accession>A0A9P4HHW9</accession>
<dbReference type="EMBL" id="ML978160">
    <property type="protein sequence ID" value="KAF2034753.1"/>
    <property type="molecule type" value="Genomic_DNA"/>
</dbReference>
<organism evidence="1 2">
    <name type="scientific">Setomelanomma holmii</name>
    <dbReference type="NCBI Taxonomy" id="210430"/>
    <lineage>
        <taxon>Eukaryota</taxon>
        <taxon>Fungi</taxon>
        <taxon>Dikarya</taxon>
        <taxon>Ascomycota</taxon>
        <taxon>Pezizomycotina</taxon>
        <taxon>Dothideomycetes</taxon>
        <taxon>Pleosporomycetidae</taxon>
        <taxon>Pleosporales</taxon>
        <taxon>Pleosporineae</taxon>
        <taxon>Phaeosphaeriaceae</taxon>
        <taxon>Setomelanomma</taxon>
    </lineage>
</organism>
<dbReference type="OrthoDB" id="3799620at2759"/>
<comment type="caution">
    <text evidence="1">The sequence shown here is derived from an EMBL/GenBank/DDBJ whole genome shotgun (WGS) entry which is preliminary data.</text>
</comment>
<proteinExistence type="predicted"/>
<sequence length="240" mass="27656">MPDNTAKLQRAIFAGENKVRSLDVEHGEGPPYSLRHGDVEQCYFYQLPRELRDVISHHLWELTPYIRGPCGCPYDQCHQTQPVSLSFSVVHGRAKELGHSHPPRTLPRWLLTDKRFLEEGLGQLRRNGRWELAYFGTHPLHTPKLDIFLRLALAQYVNMGSRILYPSSSPRGKEHARLRREVVEEYGKDNKWETVERSIFYETDNNGQSAHDEFESLAVEACTREISVLAALQSGFDCLR</sequence>
<protein>
    <submittedName>
        <fullName evidence="1">Uncharacterized protein</fullName>
    </submittedName>
</protein>
<keyword evidence="2" id="KW-1185">Reference proteome</keyword>
<evidence type="ECO:0000313" key="2">
    <source>
        <dbReference type="Proteomes" id="UP000799777"/>
    </source>
</evidence>
<name>A0A9P4HHW9_9PLEO</name>
<gene>
    <name evidence="1" type="ORF">EK21DRAFT_107881</name>
</gene>
<evidence type="ECO:0000313" key="1">
    <source>
        <dbReference type="EMBL" id="KAF2034753.1"/>
    </source>
</evidence>
<reference evidence="1" key="1">
    <citation type="journal article" date="2020" name="Stud. Mycol.">
        <title>101 Dothideomycetes genomes: a test case for predicting lifestyles and emergence of pathogens.</title>
        <authorList>
            <person name="Haridas S."/>
            <person name="Albert R."/>
            <person name="Binder M."/>
            <person name="Bloem J."/>
            <person name="Labutti K."/>
            <person name="Salamov A."/>
            <person name="Andreopoulos B."/>
            <person name="Baker S."/>
            <person name="Barry K."/>
            <person name="Bills G."/>
            <person name="Bluhm B."/>
            <person name="Cannon C."/>
            <person name="Castanera R."/>
            <person name="Culley D."/>
            <person name="Daum C."/>
            <person name="Ezra D."/>
            <person name="Gonzalez J."/>
            <person name="Henrissat B."/>
            <person name="Kuo A."/>
            <person name="Liang C."/>
            <person name="Lipzen A."/>
            <person name="Lutzoni F."/>
            <person name="Magnuson J."/>
            <person name="Mondo S."/>
            <person name="Nolan M."/>
            <person name="Ohm R."/>
            <person name="Pangilinan J."/>
            <person name="Park H.-J."/>
            <person name="Ramirez L."/>
            <person name="Alfaro M."/>
            <person name="Sun H."/>
            <person name="Tritt A."/>
            <person name="Yoshinaga Y."/>
            <person name="Zwiers L.-H."/>
            <person name="Turgeon B."/>
            <person name="Goodwin S."/>
            <person name="Spatafora J."/>
            <person name="Crous P."/>
            <person name="Grigoriev I."/>
        </authorList>
    </citation>
    <scope>NUCLEOTIDE SEQUENCE</scope>
    <source>
        <strain evidence="1">CBS 110217</strain>
    </source>
</reference>
<dbReference type="Proteomes" id="UP000799777">
    <property type="component" value="Unassembled WGS sequence"/>
</dbReference>